<keyword evidence="15 18" id="KW-0496">Mitochondrion</keyword>
<keyword evidence="16 18" id="KW-0472">Membrane</keyword>
<evidence type="ECO:0000256" key="17">
    <source>
        <dbReference type="ARBA" id="ARBA00049551"/>
    </source>
</evidence>
<dbReference type="GO" id="GO:0006120">
    <property type="term" value="P:mitochondrial electron transport, NADH to ubiquinone"/>
    <property type="evidence" value="ECO:0007669"/>
    <property type="project" value="InterPro"/>
</dbReference>
<feature type="chain" id="PRO_5006829395" description="NADH-ubiquinone oxidoreductase chain 2" evidence="19">
    <location>
        <begin position="22"/>
        <end position="330"/>
    </location>
</feature>
<dbReference type="AlphaFoldDB" id="A0A0U1WNJ2"/>
<dbReference type="PANTHER" id="PTHR46552:SF1">
    <property type="entry name" value="NADH-UBIQUINONE OXIDOREDUCTASE CHAIN 2"/>
    <property type="match status" value="1"/>
</dbReference>
<evidence type="ECO:0000256" key="1">
    <source>
        <dbReference type="ARBA" id="ARBA00003257"/>
    </source>
</evidence>
<keyword evidence="13 18" id="KW-0520">NAD</keyword>
<dbReference type="EC" id="7.1.1.2" evidence="4 18"/>
<evidence type="ECO:0000259" key="20">
    <source>
        <dbReference type="Pfam" id="PF00361"/>
    </source>
</evidence>
<evidence type="ECO:0000313" key="21">
    <source>
        <dbReference type="EMBL" id="AIG22698.1"/>
    </source>
</evidence>
<dbReference type="GeneID" id="20004740"/>
<feature type="signal peptide" evidence="19">
    <location>
        <begin position="1"/>
        <end position="21"/>
    </location>
</feature>
<evidence type="ECO:0000256" key="19">
    <source>
        <dbReference type="SAM" id="SignalP"/>
    </source>
</evidence>
<evidence type="ECO:0000256" key="2">
    <source>
        <dbReference type="ARBA" id="ARBA00004448"/>
    </source>
</evidence>
<feature type="transmembrane region" description="Helical" evidence="18">
    <location>
        <begin position="264"/>
        <end position="292"/>
    </location>
</feature>
<comment type="function">
    <text evidence="18">Core subunit of the mitochondrial membrane respiratory chain NADH dehydrogenase (Complex I) which catalyzes electron transfer from NADH through the respiratory chain, using ubiquinone as an electron acceptor. Essential for the catalytic activity and assembly of complex I.</text>
</comment>
<evidence type="ECO:0000256" key="4">
    <source>
        <dbReference type="ARBA" id="ARBA00012944"/>
    </source>
</evidence>
<dbReference type="RefSeq" id="YP_009050452.1">
    <property type="nucleotide sequence ID" value="NC_024651.1"/>
</dbReference>
<accession>A0A0U1WNJ2</accession>
<evidence type="ECO:0000256" key="16">
    <source>
        <dbReference type="ARBA" id="ARBA00023136"/>
    </source>
</evidence>
<feature type="transmembrane region" description="Helical" evidence="18">
    <location>
        <begin position="117"/>
        <end position="137"/>
    </location>
</feature>
<evidence type="ECO:0000256" key="5">
    <source>
        <dbReference type="ARBA" id="ARBA00021008"/>
    </source>
</evidence>
<keyword evidence="6" id="KW-0813">Transport</keyword>
<dbReference type="InterPro" id="IPR003917">
    <property type="entry name" value="NADH_UbQ_OxRdtase_chain2"/>
</dbReference>
<feature type="transmembrane region" description="Helical" evidence="18">
    <location>
        <begin position="304"/>
        <end position="327"/>
    </location>
</feature>
<evidence type="ECO:0000256" key="18">
    <source>
        <dbReference type="RuleBase" id="RU003403"/>
    </source>
</evidence>
<name>A0A0U1WNJ2_9EUCA</name>
<evidence type="ECO:0000256" key="12">
    <source>
        <dbReference type="ARBA" id="ARBA00022989"/>
    </source>
</evidence>
<keyword evidence="19" id="KW-0732">Signal</keyword>
<dbReference type="EMBL" id="KJ820739">
    <property type="protein sequence ID" value="AIG22698.1"/>
    <property type="molecule type" value="Genomic_DNA"/>
</dbReference>
<comment type="subcellular location">
    <subcellularLocation>
        <location evidence="2 18">Mitochondrion inner membrane</location>
        <topology evidence="2 18">Multi-pass membrane protein</topology>
    </subcellularLocation>
</comment>
<feature type="transmembrane region" description="Helical" evidence="18">
    <location>
        <begin position="223"/>
        <end position="244"/>
    </location>
</feature>
<feature type="transmembrane region" description="Helical" evidence="18">
    <location>
        <begin position="143"/>
        <end position="162"/>
    </location>
</feature>
<evidence type="ECO:0000256" key="8">
    <source>
        <dbReference type="ARBA" id="ARBA00022692"/>
    </source>
</evidence>
<keyword evidence="14 18" id="KW-0830">Ubiquinone</keyword>
<dbReference type="InterPro" id="IPR001750">
    <property type="entry name" value="ND/Mrp_TM"/>
</dbReference>
<evidence type="ECO:0000256" key="7">
    <source>
        <dbReference type="ARBA" id="ARBA00022660"/>
    </source>
</evidence>
<keyword evidence="7 18" id="KW-0679">Respiratory chain</keyword>
<evidence type="ECO:0000256" key="10">
    <source>
        <dbReference type="ARBA" id="ARBA00022967"/>
    </source>
</evidence>
<organism evidence="21">
    <name type="scientific">Paraglypturus tonganus</name>
    <name type="common">nomen nudum</name>
    <dbReference type="NCBI Taxonomy" id="1519029"/>
    <lineage>
        <taxon>Eukaryota</taxon>
        <taxon>Metazoa</taxon>
        <taxon>Ecdysozoa</taxon>
        <taxon>Arthropoda</taxon>
        <taxon>Crustacea</taxon>
        <taxon>Multicrustacea</taxon>
        <taxon>Malacostraca</taxon>
        <taxon>Eumalacostraca</taxon>
        <taxon>Eucarida</taxon>
        <taxon>Decapoda</taxon>
        <taxon>Pleocyemata</taxon>
        <taxon>Axiidea</taxon>
        <taxon>Callianassidae</taxon>
        <taxon>Paraglypturus</taxon>
    </lineage>
</organism>
<reference evidence="21" key="2">
    <citation type="submission" date="2014-05" db="EMBL/GenBank/DDBJ databases">
        <authorList>
            <person name="Chronopoulou M."/>
        </authorList>
    </citation>
    <scope>NUCLEOTIDE SEQUENCE</scope>
</reference>
<comment type="similarity">
    <text evidence="3 18">Belongs to the complex I subunit 2 family.</text>
</comment>
<dbReference type="InterPro" id="IPR050175">
    <property type="entry name" value="Complex_I_Subunit_2"/>
</dbReference>
<dbReference type="Pfam" id="PF00361">
    <property type="entry name" value="Proton_antipo_M"/>
    <property type="match status" value="1"/>
</dbReference>
<comment type="catalytic activity">
    <reaction evidence="17 18">
        <text>a ubiquinone + NADH + 5 H(+)(in) = a ubiquinol + NAD(+) + 4 H(+)(out)</text>
        <dbReference type="Rhea" id="RHEA:29091"/>
        <dbReference type="Rhea" id="RHEA-COMP:9565"/>
        <dbReference type="Rhea" id="RHEA-COMP:9566"/>
        <dbReference type="ChEBI" id="CHEBI:15378"/>
        <dbReference type="ChEBI" id="CHEBI:16389"/>
        <dbReference type="ChEBI" id="CHEBI:17976"/>
        <dbReference type="ChEBI" id="CHEBI:57540"/>
        <dbReference type="ChEBI" id="CHEBI:57945"/>
        <dbReference type="EC" id="7.1.1.2"/>
    </reaction>
</comment>
<feature type="transmembrane region" description="Helical" evidence="18">
    <location>
        <begin position="61"/>
        <end position="79"/>
    </location>
</feature>
<evidence type="ECO:0000256" key="14">
    <source>
        <dbReference type="ARBA" id="ARBA00023075"/>
    </source>
</evidence>
<keyword evidence="11 18" id="KW-0249">Electron transport</keyword>
<protein>
    <recommendedName>
        <fullName evidence="5 18">NADH-ubiquinone oxidoreductase chain 2</fullName>
        <ecNumber evidence="4 18">7.1.1.2</ecNumber>
    </recommendedName>
</protein>
<sequence>MLVSSKLFVFFMCMLSGVALCVSSDSWFGAWCGLELNLMSFIPFISVKMNQYSSEASLKYFLVQALGSVFIVLGAGQVILFFNSMGTMCMALLLKLGAAPVHFWFPQVMEGLGWLNCFFLMSVQKVAPMVLLSYLVMSWNESYMVTWSALFSAVVGAVGGLNQVLLRKIMAFSSINHMSWMMFGLLMSEVSWLVYFIFYVFISGSVVYIFYSQQMFHISQMLSFKSSSLSLVIFMSLFSLGGLPPFSGFIPKWILIQEMIYCQFFFAFIVLLSMALVTLYYYLRLVLFFFIVGSPKSKWKMGMFFTSDMMPVVVVLNFLGLLIPSFFMLV</sequence>
<gene>
    <name evidence="21" type="primary">ND2</name>
</gene>
<keyword evidence="9 18" id="KW-0999">Mitochondrion inner membrane</keyword>
<feature type="transmembrane region" description="Helical" evidence="18">
    <location>
        <begin position="192"/>
        <end position="211"/>
    </location>
</feature>
<dbReference type="CTD" id="4536"/>
<keyword evidence="12 18" id="KW-1133">Transmembrane helix</keyword>
<comment type="function">
    <text evidence="1">Core subunit of the mitochondrial membrane respiratory chain NADH dehydrogenase (Complex I) that is believed to belong to the minimal assembly required for catalysis. Complex I functions in the transfer of electrons from NADH to the respiratory chain. The immediate electron acceptor for the enzyme is believed to be ubiquinone.</text>
</comment>
<proteinExistence type="inferred from homology"/>
<feature type="domain" description="NADH:quinone oxidoreductase/Mrp antiporter transmembrane" evidence="20">
    <location>
        <begin position="84"/>
        <end position="271"/>
    </location>
</feature>
<evidence type="ECO:0000256" key="3">
    <source>
        <dbReference type="ARBA" id="ARBA00007012"/>
    </source>
</evidence>
<keyword evidence="8 18" id="KW-0812">Transmembrane</keyword>
<evidence type="ECO:0000256" key="15">
    <source>
        <dbReference type="ARBA" id="ARBA00023128"/>
    </source>
</evidence>
<dbReference type="GO" id="GO:0008137">
    <property type="term" value="F:NADH dehydrogenase (ubiquinone) activity"/>
    <property type="evidence" value="ECO:0007669"/>
    <property type="project" value="UniProtKB-EC"/>
</dbReference>
<keyword evidence="10 18" id="KW-1278">Translocase</keyword>
<geneLocation type="mitochondrion" evidence="21"/>
<evidence type="ECO:0000256" key="6">
    <source>
        <dbReference type="ARBA" id="ARBA00022448"/>
    </source>
</evidence>
<evidence type="ECO:0000256" key="9">
    <source>
        <dbReference type="ARBA" id="ARBA00022792"/>
    </source>
</evidence>
<dbReference type="PRINTS" id="PR01436">
    <property type="entry name" value="NADHDHGNASE2"/>
</dbReference>
<reference evidence="21" key="1">
    <citation type="journal article" date="2014" name="Mitochondrial DNA">
        <title>Complete mitochondrial genome of the hydrothermal vent ghost shrimp Paraglypturus tonganus (Crustacea, Axiidea, Callianassidae).</title>
        <authorList>
            <person name="Kim S.J."/>
            <person name="Kim J."/>
            <person name="Ahn D.H."/>
            <person name="Ju S.J."/>
            <person name="Min G.S."/>
            <person name="Kim S."/>
        </authorList>
    </citation>
    <scope>NUCLEOTIDE SEQUENCE</scope>
</reference>
<evidence type="ECO:0000256" key="13">
    <source>
        <dbReference type="ARBA" id="ARBA00023027"/>
    </source>
</evidence>
<evidence type="ECO:0000256" key="11">
    <source>
        <dbReference type="ARBA" id="ARBA00022982"/>
    </source>
</evidence>
<dbReference type="PANTHER" id="PTHR46552">
    <property type="entry name" value="NADH-UBIQUINONE OXIDOREDUCTASE CHAIN 2"/>
    <property type="match status" value="1"/>
</dbReference>
<dbReference type="GO" id="GO:0005743">
    <property type="term" value="C:mitochondrial inner membrane"/>
    <property type="evidence" value="ECO:0007669"/>
    <property type="project" value="UniProtKB-SubCell"/>
</dbReference>